<keyword evidence="5" id="KW-0732">Signal</keyword>
<dbReference type="PROSITE" id="PS51007">
    <property type="entry name" value="CYTC"/>
    <property type="match status" value="1"/>
</dbReference>
<feature type="signal peptide" evidence="5">
    <location>
        <begin position="1"/>
        <end position="26"/>
    </location>
</feature>
<dbReference type="RefSeq" id="WP_007423242.1">
    <property type="nucleotide sequence ID" value="NC_009484.1"/>
</dbReference>
<organism evidence="7 8">
    <name type="scientific">Acidiphilium cryptum (strain JF-5)</name>
    <dbReference type="NCBI Taxonomy" id="349163"/>
    <lineage>
        <taxon>Bacteria</taxon>
        <taxon>Pseudomonadati</taxon>
        <taxon>Pseudomonadota</taxon>
        <taxon>Alphaproteobacteria</taxon>
        <taxon>Acetobacterales</taxon>
        <taxon>Acidocellaceae</taxon>
        <taxon>Acidiphilium</taxon>
    </lineage>
</organism>
<dbReference type="HOGENOM" id="CLU_134479_0_0_5"/>
<evidence type="ECO:0000259" key="6">
    <source>
        <dbReference type="PROSITE" id="PS51007"/>
    </source>
</evidence>
<keyword evidence="1 4" id="KW-0349">Heme</keyword>
<dbReference type="InterPro" id="IPR009056">
    <property type="entry name" value="Cyt_c-like_dom"/>
</dbReference>
<dbReference type="Proteomes" id="UP000000245">
    <property type="component" value="Chromosome"/>
</dbReference>
<accession>A5FYT7</accession>
<evidence type="ECO:0000256" key="5">
    <source>
        <dbReference type="SAM" id="SignalP"/>
    </source>
</evidence>
<dbReference type="STRING" id="349163.Acry_1563"/>
<name>A5FYT7_ACICJ</name>
<dbReference type="InterPro" id="IPR036909">
    <property type="entry name" value="Cyt_c-like_dom_sf"/>
</dbReference>
<dbReference type="eggNOG" id="COG3258">
    <property type="taxonomic scope" value="Bacteria"/>
</dbReference>
<protein>
    <submittedName>
        <fullName evidence="7">Cytochrome c-like protein</fullName>
    </submittedName>
</protein>
<evidence type="ECO:0000256" key="2">
    <source>
        <dbReference type="ARBA" id="ARBA00022723"/>
    </source>
</evidence>
<dbReference type="GO" id="GO:0009055">
    <property type="term" value="F:electron transfer activity"/>
    <property type="evidence" value="ECO:0007669"/>
    <property type="project" value="InterPro"/>
</dbReference>
<evidence type="ECO:0000313" key="7">
    <source>
        <dbReference type="EMBL" id="ABQ30769.1"/>
    </source>
</evidence>
<evidence type="ECO:0000256" key="3">
    <source>
        <dbReference type="ARBA" id="ARBA00023004"/>
    </source>
</evidence>
<dbReference type="Gene3D" id="1.10.760.10">
    <property type="entry name" value="Cytochrome c-like domain"/>
    <property type="match status" value="1"/>
</dbReference>
<reference evidence="7 8" key="1">
    <citation type="submission" date="2007-05" db="EMBL/GenBank/DDBJ databases">
        <title>Complete sequence of chromosome of Acidiphilium cryptum JF-5.</title>
        <authorList>
            <consortium name="US DOE Joint Genome Institute"/>
            <person name="Copeland A."/>
            <person name="Lucas S."/>
            <person name="Lapidus A."/>
            <person name="Barry K."/>
            <person name="Detter J.C."/>
            <person name="Glavina del Rio T."/>
            <person name="Hammon N."/>
            <person name="Israni S."/>
            <person name="Dalin E."/>
            <person name="Tice H."/>
            <person name="Pitluck S."/>
            <person name="Sims D."/>
            <person name="Brettin T."/>
            <person name="Bruce D."/>
            <person name="Han C."/>
            <person name="Schmutz J."/>
            <person name="Larimer F."/>
            <person name="Land M."/>
            <person name="Hauser L."/>
            <person name="Kyrpides N."/>
            <person name="Kim E."/>
            <person name="Magnuson T."/>
            <person name="Richardson P."/>
        </authorList>
    </citation>
    <scope>NUCLEOTIDE SEQUENCE [LARGE SCALE GENOMIC DNA]</scope>
    <source>
        <strain evidence="7 8">JF-5</strain>
    </source>
</reference>
<proteinExistence type="predicted"/>
<dbReference type="GO" id="GO:0020037">
    <property type="term" value="F:heme binding"/>
    <property type="evidence" value="ECO:0007669"/>
    <property type="project" value="InterPro"/>
</dbReference>
<keyword evidence="8" id="KW-1185">Reference proteome</keyword>
<sequence length="145" mass="14873">MTRLPRPRLVGAALLAFGLGLGTAAAAGLAPATSPDQAAAEGLHIFNHDQFGGVRTCSSCHVNGGTTAGHLPGGAKIPSLEGVAAQFPKYNGHAHRVVTLEQQLVHCIRGGLQGKPPGASSPQMTDLIAYLTKLSKGAKMGQQFK</sequence>
<dbReference type="Pfam" id="PF21342">
    <property type="entry name" value="SoxA-TsdA_cyt-c"/>
    <property type="match status" value="1"/>
</dbReference>
<feature type="domain" description="Cytochrome c" evidence="6">
    <location>
        <begin position="37"/>
        <end position="135"/>
    </location>
</feature>
<gene>
    <name evidence="7" type="ordered locus">Acry_1563</name>
</gene>
<dbReference type="SUPFAM" id="SSF46626">
    <property type="entry name" value="Cytochrome c"/>
    <property type="match status" value="1"/>
</dbReference>
<keyword evidence="3 4" id="KW-0408">Iron</keyword>
<evidence type="ECO:0000256" key="4">
    <source>
        <dbReference type="PROSITE-ProRule" id="PRU00433"/>
    </source>
</evidence>
<dbReference type="EMBL" id="CP000697">
    <property type="protein sequence ID" value="ABQ30769.1"/>
    <property type="molecule type" value="Genomic_DNA"/>
</dbReference>
<dbReference type="AlphaFoldDB" id="A5FYT7"/>
<keyword evidence="2 4" id="KW-0479">Metal-binding</keyword>
<evidence type="ECO:0000313" key="8">
    <source>
        <dbReference type="Proteomes" id="UP000000245"/>
    </source>
</evidence>
<dbReference type="KEGG" id="acr:Acry_1563"/>
<dbReference type="GO" id="GO:0046872">
    <property type="term" value="F:metal ion binding"/>
    <property type="evidence" value="ECO:0007669"/>
    <property type="project" value="UniProtKB-KW"/>
</dbReference>
<feature type="chain" id="PRO_5002681857" evidence="5">
    <location>
        <begin position="27"/>
        <end position="145"/>
    </location>
</feature>
<evidence type="ECO:0000256" key="1">
    <source>
        <dbReference type="ARBA" id="ARBA00022617"/>
    </source>
</evidence>